<name>A0AAW6M9I8_9BACE</name>
<dbReference type="RefSeq" id="WP_256141410.1">
    <property type="nucleotide sequence ID" value="NZ_JANFZY010000018.1"/>
</dbReference>
<dbReference type="AlphaFoldDB" id="A0AAW6M9I8"/>
<keyword evidence="4 10" id="KW-0812">Transmembrane</keyword>
<evidence type="ECO:0000256" key="6">
    <source>
        <dbReference type="ARBA" id="ARBA00023077"/>
    </source>
</evidence>
<evidence type="ECO:0000256" key="4">
    <source>
        <dbReference type="ARBA" id="ARBA00022692"/>
    </source>
</evidence>
<proteinExistence type="inferred from homology"/>
<keyword evidence="9 10" id="KW-0998">Cell outer membrane</keyword>
<dbReference type="EMBL" id="JARFID010000052">
    <property type="protein sequence ID" value="MDE8697493.1"/>
    <property type="molecule type" value="Genomic_DNA"/>
</dbReference>
<reference evidence="14" key="1">
    <citation type="submission" date="2023-03" db="EMBL/GenBank/DDBJ databases">
        <title>DFI Biobank Strains.</title>
        <authorList>
            <person name="Mostad J."/>
            <person name="Paddock L."/>
            <person name="Medina S."/>
            <person name="Waligurski E."/>
            <person name="Barat B."/>
            <person name="Smith R."/>
            <person name="Burgo V."/>
            <person name="Metcalfe C."/>
            <person name="Woodson C."/>
            <person name="Sundararajan A."/>
            <person name="Ramaswamy R."/>
            <person name="Lin H."/>
            <person name="Pamer E.G."/>
        </authorList>
    </citation>
    <scope>NUCLEOTIDE SEQUENCE</scope>
    <source>
        <strain evidence="14">DFI.9.5</strain>
    </source>
</reference>
<dbReference type="InterPro" id="IPR023997">
    <property type="entry name" value="TonB-dep_OMP_SusC/RagA_CS"/>
</dbReference>
<dbReference type="InterPro" id="IPR012910">
    <property type="entry name" value="Plug_dom"/>
</dbReference>
<sequence>MYNLLSSANTLQISYIGMQVQEVAIAPHVKVTMKADTEMLDEVLVVAFGTAKKSAFTGSASVVNTEELSKRITTNVSDALVGSVAGLQIRGGSGAPGSGDGKINIRGIASMYANTDPLIIVDGAPYTANLSNIPQNDIESISVLKDAASAALYGARGAAGVIIITTKKGKTQEAVVNVDIKWGVNTRGVQDYDVITDPGQYYEAYYSQLYNYSRYSQGLNAADANSWANQKMISDLKYNVYTVPDGQMLIGTDGQLNSNATLGRKYNYQGTDYYLRPDDWKDLAYKSALRQEYNVSVSGGSDRSSFYASLGYLNEDGIIENSGYDRVSARIKADYQAKKWLKLSANVGYIHSNQESNPNMSTTGNNTNLMYYTSSIAPIYPAFVRVVDAAGNVIVKKDQYGHDGYDYGINDYGGLGTRPFMSNGNPLGANLYNQVKSIGDQLNGTFMADVNITSFLKANATSTVILGQTNYSDYQNPFYGPAAGTNGRIQKTGTTGFRTNNVQTLTYFQDFGRHNVNVMVGHEYYRATTKYLAATAKGGFSPDIPEINAFATKNDASSYTTVYNVEGYFGNAQYNYAEKYFVSASYRRDASSYFAKEHRWGNFWSVGAAWRISQENFMENYSSWLDELKLKASIGQQGNDNIGSWAYTDMYTLTATNETTMSPTFWRIGNPDITWETTTNINVGVEFSLWKGRLAGNVDFYTKKTSNLLFWLSVPESAGSRGYYGNLGDIRNMGVELALTGTIVRTRDIDWSVSANLSHNKAKILTLPESKTIGNGGFAETNSTDIAQNWYEEGGPLYNAFCAEYAGVNEKGEATYWVDENLKGSTSRPGKEHSYTTTNPNEATKYAQGNVLPKLYGGFSTSLRVLDFDFSASFDYQIGGKVTDNRYASLMTPNETSASAGSNFHKDYLKAWSPNNTSSDIPRWQYGDKYTVFSNSDRFLTNASYLNFQSFTVGYTLPKNLLRNIAKIRIYAAGENLCFWSARKGFDPRYSYEGNKDITAYSPVRNISGGIQITF</sequence>
<evidence type="ECO:0000256" key="3">
    <source>
        <dbReference type="ARBA" id="ARBA00022452"/>
    </source>
</evidence>
<organism evidence="14 15">
    <name type="scientific">Bacteroides cellulosilyticus</name>
    <dbReference type="NCBI Taxonomy" id="246787"/>
    <lineage>
        <taxon>Bacteria</taxon>
        <taxon>Pseudomonadati</taxon>
        <taxon>Bacteroidota</taxon>
        <taxon>Bacteroidia</taxon>
        <taxon>Bacteroidales</taxon>
        <taxon>Bacteroidaceae</taxon>
        <taxon>Bacteroides</taxon>
    </lineage>
</organism>
<comment type="similarity">
    <text evidence="10 11">Belongs to the TonB-dependent receptor family.</text>
</comment>
<gene>
    <name evidence="14" type="ORF">PZH42_25670</name>
</gene>
<dbReference type="NCBIfam" id="TIGR04057">
    <property type="entry name" value="SusC_RagA_signa"/>
    <property type="match status" value="1"/>
</dbReference>
<evidence type="ECO:0000313" key="15">
    <source>
        <dbReference type="Proteomes" id="UP001221924"/>
    </source>
</evidence>
<evidence type="ECO:0000256" key="9">
    <source>
        <dbReference type="ARBA" id="ARBA00023237"/>
    </source>
</evidence>
<feature type="domain" description="TonB-dependent receptor plug" evidence="13">
    <location>
        <begin position="53"/>
        <end position="161"/>
    </location>
</feature>
<keyword evidence="5" id="KW-0732">Signal</keyword>
<dbReference type="Proteomes" id="UP001221924">
    <property type="component" value="Unassembled WGS sequence"/>
</dbReference>
<dbReference type="InterPro" id="IPR036942">
    <property type="entry name" value="Beta-barrel_TonB_sf"/>
</dbReference>
<keyword evidence="3 10" id="KW-1134">Transmembrane beta strand</keyword>
<comment type="caution">
    <text evidence="14">The sequence shown here is derived from an EMBL/GenBank/DDBJ whole genome shotgun (WGS) entry which is preliminary data.</text>
</comment>
<dbReference type="SUPFAM" id="SSF56935">
    <property type="entry name" value="Porins"/>
    <property type="match status" value="1"/>
</dbReference>
<evidence type="ECO:0000256" key="11">
    <source>
        <dbReference type="RuleBase" id="RU003357"/>
    </source>
</evidence>
<dbReference type="NCBIfam" id="TIGR04056">
    <property type="entry name" value="OMP_RagA_SusC"/>
    <property type="match status" value="1"/>
</dbReference>
<evidence type="ECO:0000259" key="12">
    <source>
        <dbReference type="Pfam" id="PF00593"/>
    </source>
</evidence>
<evidence type="ECO:0000256" key="1">
    <source>
        <dbReference type="ARBA" id="ARBA00004571"/>
    </source>
</evidence>
<dbReference type="Gene3D" id="2.40.170.20">
    <property type="entry name" value="TonB-dependent receptor, beta-barrel domain"/>
    <property type="match status" value="1"/>
</dbReference>
<dbReference type="Gene3D" id="2.170.130.10">
    <property type="entry name" value="TonB-dependent receptor, plug domain"/>
    <property type="match status" value="1"/>
</dbReference>
<dbReference type="Pfam" id="PF00593">
    <property type="entry name" value="TonB_dep_Rec_b-barrel"/>
    <property type="match status" value="1"/>
</dbReference>
<keyword evidence="6 11" id="KW-0798">TonB box</keyword>
<dbReference type="GO" id="GO:0009279">
    <property type="term" value="C:cell outer membrane"/>
    <property type="evidence" value="ECO:0007669"/>
    <property type="project" value="UniProtKB-SubCell"/>
</dbReference>
<protein>
    <submittedName>
        <fullName evidence="14">SusC/RagA family TonB-linked outer membrane protein</fullName>
    </submittedName>
</protein>
<feature type="domain" description="TonB-dependent receptor-like beta-barrel" evidence="12">
    <location>
        <begin position="405"/>
        <end position="977"/>
    </location>
</feature>
<dbReference type="GO" id="GO:0015344">
    <property type="term" value="F:siderophore uptake transmembrane transporter activity"/>
    <property type="evidence" value="ECO:0007669"/>
    <property type="project" value="TreeGrafter"/>
</dbReference>
<dbReference type="InterPro" id="IPR000531">
    <property type="entry name" value="Beta-barrel_TonB"/>
</dbReference>
<keyword evidence="2 10" id="KW-0813">Transport</keyword>
<keyword evidence="7 10" id="KW-0472">Membrane</keyword>
<evidence type="ECO:0000313" key="14">
    <source>
        <dbReference type="EMBL" id="MDE8697493.1"/>
    </source>
</evidence>
<evidence type="ECO:0000259" key="13">
    <source>
        <dbReference type="Pfam" id="PF07715"/>
    </source>
</evidence>
<keyword evidence="8" id="KW-0675">Receptor</keyword>
<evidence type="ECO:0000256" key="5">
    <source>
        <dbReference type="ARBA" id="ARBA00022729"/>
    </source>
</evidence>
<accession>A0AAW6M9I8</accession>
<evidence type="ECO:0000256" key="10">
    <source>
        <dbReference type="PROSITE-ProRule" id="PRU01360"/>
    </source>
</evidence>
<dbReference type="InterPro" id="IPR039426">
    <property type="entry name" value="TonB-dep_rcpt-like"/>
</dbReference>
<evidence type="ECO:0000256" key="8">
    <source>
        <dbReference type="ARBA" id="ARBA00023170"/>
    </source>
</evidence>
<comment type="subcellular location">
    <subcellularLocation>
        <location evidence="1 10">Cell outer membrane</location>
        <topology evidence="1 10">Multi-pass membrane protein</topology>
    </subcellularLocation>
</comment>
<dbReference type="PANTHER" id="PTHR30069">
    <property type="entry name" value="TONB-DEPENDENT OUTER MEMBRANE RECEPTOR"/>
    <property type="match status" value="1"/>
</dbReference>
<evidence type="ECO:0000256" key="2">
    <source>
        <dbReference type="ARBA" id="ARBA00022448"/>
    </source>
</evidence>
<dbReference type="PROSITE" id="PS52016">
    <property type="entry name" value="TONB_DEPENDENT_REC_3"/>
    <property type="match status" value="1"/>
</dbReference>
<dbReference type="Pfam" id="PF07715">
    <property type="entry name" value="Plug"/>
    <property type="match status" value="1"/>
</dbReference>
<evidence type="ECO:0000256" key="7">
    <source>
        <dbReference type="ARBA" id="ARBA00023136"/>
    </source>
</evidence>
<dbReference type="PANTHER" id="PTHR30069:SF29">
    <property type="entry name" value="HEMOGLOBIN AND HEMOGLOBIN-HAPTOGLOBIN-BINDING PROTEIN 1-RELATED"/>
    <property type="match status" value="1"/>
</dbReference>
<dbReference type="GO" id="GO:0044718">
    <property type="term" value="P:siderophore transmembrane transport"/>
    <property type="evidence" value="ECO:0007669"/>
    <property type="project" value="TreeGrafter"/>
</dbReference>
<dbReference type="InterPro" id="IPR037066">
    <property type="entry name" value="Plug_dom_sf"/>
</dbReference>
<dbReference type="InterPro" id="IPR023996">
    <property type="entry name" value="TonB-dep_OMP_SusC/RagA"/>
</dbReference>